<protein>
    <submittedName>
        <fullName evidence="2">Glycoside hydrolase family 127 protein</fullName>
    </submittedName>
</protein>
<reference evidence="2" key="1">
    <citation type="submission" date="2021-04" db="EMBL/GenBank/DDBJ databases">
        <title>Genomic analysis of electroactive and textile dye degrading Bacillus circulans strain: DC10 isolated from constructed wetland-microbial fuel cells treating textile dye wastewaters.</title>
        <authorList>
            <person name="Patel D.U."/>
            <person name="Desai C.R."/>
        </authorList>
    </citation>
    <scope>NUCLEOTIDE SEQUENCE</scope>
    <source>
        <strain evidence="2">DC10</strain>
    </source>
</reference>
<feature type="domain" description="Non-reducing end beta-L-arabinofuranosidase-like GH127 catalytic" evidence="1">
    <location>
        <begin position="3"/>
        <end position="92"/>
    </location>
</feature>
<dbReference type="PANTHER" id="PTHR43465">
    <property type="entry name" value="DUF1680 DOMAIN PROTEIN (AFU_ORTHOLOGUE AFUA_1G08910)"/>
    <property type="match status" value="1"/>
</dbReference>
<comment type="caution">
    <text evidence="2">The sequence shown here is derived from an EMBL/GenBank/DDBJ whole genome shotgun (WGS) entry which is preliminary data.</text>
</comment>
<evidence type="ECO:0000313" key="2">
    <source>
        <dbReference type="EMBL" id="MBR8669658.1"/>
    </source>
</evidence>
<dbReference type="InterPro" id="IPR012878">
    <property type="entry name" value="Beta-AFase-like_GH127_cat"/>
</dbReference>
<keyword evidence="2" id="KW-0378">Hydrolase</keyword>
<accession>A0A941JLB5</accession>
<dbReference type="PANTHER" id="PTHR43465:SF2">
    <property type="entry name" value="DUF1680 DOMAIN PROTEIN (AFU_ORTHOLOGUE AFUA_1G08910)"/>
    <property type="match status" value="1"/>
</dbReference>
<name>A0A941JLB5_NIACI</name>
<dbReference type="EMBL" id="JAGTPX010000007">
    <property type="protein sequence ID" value="MBR8669658.1"/>
    <property type="molecule type" value="Genomic_DNA"/>
</dbReference>
<dbReference type="RefSeq" id="WP_212118427.1">
    <property type="nucleotide sequence ID" value="NZ_JAGTPX020000008.1"/>
</dbReference>
<evidence type="ECO:0000259" key="1">
    <source>
        <dbReference type="Pfam" id="PF07944"/>
    </source>
</evidence>
<dbReference type="Pfam" id="PF07944">
    <property type="entry name" value="Beta-AFase-like_GH127_cat"/>
    <property type="match status" value="1"/>
</dbReference>
<gene>
    <name evidence="2" type="ORF">KD144_08890</name>
</gene>
<dbReference type="InterPro" id="IPR049174">
    <property type="entry name" value="Beta-AFase-like"/>
</dbReference>
<dbReference type="GO" id="GO:0016787">
    <property type="term" value="F:hydrolase activity"/>
    <property type="evidence" value="ECO:0007669"/>
    <property type="project" value="UniProtKB-KW"/>
</dbReference>
<organism evidence="2">
    <name type="scientific">Niallia circulans</name>
    <name type="common">Bacillus circulans</name>
    <dbReference type="NCBI Taxonomy" id="1397"/>
    <lineage>
        <taxon>Bacteria</taxon>
        <taxon>Bacillati</taxon>
        <taxon>Bacillota</taxon>
        <taxon>Bacilli</taxon>
        <taxon>Bacillales</taxon>
        <taxon>Bacillaceae</taxon>
        <taxon>Niallia</taxon>
    </lineage>
</organism>
<dbReference type="AlphaFoldDB" id="A0A941JLB5"/>
<sequence length="121" mass="14138">MQNVKMTGSFWQHYQDVVANSVIPYQWKALNDQLPDTEPSHAIKNFRIAAGELDEEYYGMVFQDSDLYKWLEAVAYSLQSHPNLQLEKEADEEAFTLTAIPYFMWGNRGKGEMKVWVKQQI</sequence>
<proteinExistence type="predicted"/>